<gene>
    <name evidence="2" type="ordered locus">Sinac_5291</name>
</gene>
<keyword evidence="3" id="KW-1185">Reference proteome</keyword>
<dbReference type="InterPro" id="IPR015927">
    <property type="entry name" value="Peptidase_S24_S26A/B/C"/>
</dbReference>
<name>L0DLB1_SINAD</name>
<dbReference type="InterPro" id="IPR001387">
    <property type="entry name" value="Cro/C1-type_HTH"/>
</dbReference>
<organism evidence="2 3">
    <name type="scientific">Singulisphaera acidiphila (strain ATCC BAA-1392 / DSM 18658 / VKM B-2454 / MOB10)</name>
    <dbReference type="NCBI Taxonomy" id="886293"/>
    <lineage>
        <taxon>Bacteria</taxon>
        <taxon>Pseudomonadati</taxon>
        <taxon>Planctomycetota</taxon>
        <taxon>Planctomycetia</taxon>
        <taxon>Isosphaerales</taxon>
        <taxon>Isosphaeraceae</taxon>
        <taxon>Singulisphaera</taxon>
    </lineage>
</organism>
<reference evidence="2 3" key="1">
    <citation type="submission" date="2012-02" db="EMBL/GenBank/DDBJ databases">
        <title>Complete sequence of chromosome of Singulisphaera acidiphila DSM 18658.</title>
        <authorList>
            <consortium name="US DOE Joint Genome Institute (JGI-PGF)"/>
            <person name="Lucas S."/>
            <person name="Copeland A."/>
            <person name="Lapidus A."/>
            <person name="Glavina del Rio T."/>
            <person name="Dalin E."/>
            <person name="Tice H."/>
            <person name="Bruce D."/>
            <person name="Goodwin L."/>
            <person name="Pitluck S."/>
            <person name="Peters L."/>
            <person name="Ovchinnikova G."/>
            <person name="Chertkov O."/>
            <person name="Kyrpides N."/>
            <person name="Mavromatis K."/>
            <person name="Ivanova N."/>
            <person name="Brettin T."/>
            <person name="Detter J.C."/>
            <person name="Han C."/>
            <person name="Larimer F."/>
            <person name="Land M."/>
            <person name="Hauser L."/>
            <person name="Markowitz V."/>
            <person name="Cheng J.-F."/>
            <person name="Hugenholtz P."/>
            <person name="Woyke T."/>
            <person name="Wu D."/>
            <person name="Tindall B."/>
            <person name="Pomrenke H."/>
            <person name="Brambilla E."/>
            <person name="Klenk H.-P."/>
            <person name="Eisen J.A."/>
        </authorList>
    </citation>
    <scope>NUCLEOTIDE SEQUENCE [LARGE SCALE GENOMIC DNA]</scope>
    <source>
        <strain evidence="3">ATCC BAA-1392 / DSM 18658 / VKM B-2454 / MOB10</strain>
    </source>
</reference>
<dbReference type="InterPro" id="IPR036286">
    <property type="entry name" value="LexA/Signal_pep-like_sf"/>
</dbReference>
<sequence length="266" mass="29534">MARKKTPKIRVNVKASLSRRLREVRQELFGEHGGPELARRLGLPARTWYNYETGVTVPAEVLLGFIEQTGTNPTWLLAGEGSKYQRGFSSLDLADLAPVELIRRGLERLEQEPNDVRVVAPENIPGEMISDYTAVNLVPLTDLAKKGVDSTRVDKYIMAFRQWVPNPVETVGVQISDDSMDPVLPIGSLAAIDRSVTDPQLLHGKIVAACPEGVPMIRWLDLSGRHLIFRPNQPSREHPLIPIETTGLASGIILGQVVWSWSRLSH</sequence>
<dbReference type="EMBL" id="CP003364">
    <property type="protein sequence ID" value="AGA29441.1"/>
    <property type="molecule type" value="Genomic_DNA"/>
</dbReference>
<proteinExistence type="predicted"/>
<dbReference type="Gene3D" id="1.10.260.40">
    <property type="entry name" value="lambda repressor-like DNA-binding domains"/>
    <property type="match status" value="1"/>
</dbReference>
<accession>L0DLB1</accession>
<protein>
    <recommendedName>
        <fullName evidence="1">Peptidase S24/S26A/S26B/S26C domain-containing protein</fullName>
    </recommendedName>
</protein>
<dbReference type="AlphaFoldDB" id="L0DLB1"/>
<evidence type="ECO:0000313" key="2">
    <source>
        <dbReference type="EMBL" id="AGA29441.1"/>
    </source>
</evidence>
<dbReference type="CDD" id="cd00093">
    <property type="entry name" value="HTH_XRE"/>
    <property type="match status" value="1"/>
</dbReference>
<dbReference type="InterPro" id="IPR010982">
    <property type="entry name" value="Lambda_DNA-bd_dom_sf"/>
</dbReference>
<dbReference type="HOGENOM" id="CLU_1045439_0_0_0"/>
<dbReference type="Proteomes" id="UP000010798">
    <property type="component" value="Chromosome"/>
</dbReference>
<dbReference type="GO" id="GO:0003677">
    <property type="term" value="F:DNA binding"/>
    <property type="evidence" value="ECO:0007669"/>
    <property type="project" value="InterPro"/>
</dbReference>
<evidence type="ECO:0000259" key="1">
    <source>
        <dbReference type="Pfam" id="PF00717"/>
    </source>
</evidence>
<dbReference type="SUPFAM" id="SSF51306">
    <property type="entry name" value="LexA/Signal peptidase"/>
    <property type="match status" value="1"/>
</dbReference>
<feature type="domain" description="Peptidase S24/S26A/S26B/S26C" evidence="1">
    <location>
        <begin position="152"/>
        <end position="245"/>
    </location>
</feature>
<dbReference type="KEGG" id="saci:Sinac_5291"/>
<dbReference type="Gene3D" id="2.10.109.10">
    <property type="entry name" value="Umud Fragment, subunit A"/>
    <property type="match status" value="1"/>
</dbReference>
<evidence type="ECO:0000313" key="3">
    <source>
        <dbReference type="Proteomes" id="UP000010798"/>
    </source>
</evidence>
<dbReference type="Pfam" id="PF00717">
    <property type="entry name" value="Peptidase_S24"/>
    <property type="match status" value="1"/>
</dbReference>
<dbReference type="SUPFAM" id="SSF47413">
    <property type="entry name" value="lambda repressor-like DNA-binding domains"/>
    <property type="match status" value="1"/>
</dbReference>